<proteinExistence type="inferred from homology"/>
<dbReference type="Pfam" id="PF02133">
    <property type="entry name" value="Transp_cyt_pur"/>
    <property type="match status" value="1"/>
</dbReference>
<dbReference type="GO" id="GO:0005886">
    <property type="term" value="C:plasma membrane"/>
    <property type="evidence" value="ECO:0007669"/>
    <property type="project" value="TreeGrafter"/>
</dbReference>
<evidence type="ECO:0000256" key="4">
    <source>
        <dbReference type="ARBA" id="ARBA00022989"/>
    </source>
</evidence>
<feature type="transmembrane region" description="Helical" evidence="6">
    <location>
        <begin position="322"/>
        <end position="340"/>
    </location>
</feature>
<dbReference type="Proteomes" id="UP000748108">
    <property type="component" value="Unassembled WGS sequence"/>
</dbReference>
<dbReference type="PANTHER" id="PTHR30569:SF0">
    <property type="entry name" value="CYTOSINE PERMEASE"/>
    <property type="match status" value="1"/>
</dbReference>
<accession>A0A947G984</accession>
<feature type="transmembrane region" description="Helical" evidence="6">
    <location>
        <begin position="107"/>
        <end position="124"/>
    </location>
</feature>
<comment type="subcellular location">
    <subcellularLocation>
        <location evidence="1">Membrane</location>
        <topology evidence="1">Multi-pass membrane protein</topology>
    </subcellularLocation>
</comment>
<dbReference type="Gene3D" id="1.10.4160.10">
    <property type="entry name" value="Hydantoin permease"/>
    <property type="match status" value="1"/>
</dbReference>
<feature type="transmembrane region" description="Helical" evidence="6">
    <location>
        <begin position="240"/>
        <end position="265"/>
    </location>
</feature>
<evidence type="ECO:0000256" key="5">
    <source>
        <dbReference type="ARBA" id="ARBA00023136"/>
    </source>
</evidence>
<feature type="transmembrane region" description="Helical" evidence="6">
    <location>
        <begin position="171"/>
        <end position="189"/>
    </location>
</feature>
<gene>
    <name evidence="7" type="ORF">KM312_03300</name>
    <name evidence="8" type="ORF">KM312_13035</name>
</gene>
<dbReference type="EMBL" id="JAHHQF010000042">
    <property type="protein sequence ID" value="MBT9281683.1"/>
    <property type="molecule type" value="Genomic_DNA"/>
</dbReference>
<dbReference type="AlphaFoldDB" id="A0A947G984"/>
<dbReference type="CDD" id="cd11484">
    <property type="entry name" value="SLC-NCS1sbd_CobB-like"/>
    <property type="match status" value="1"/>
</dbReference>
<feature type="transmembrane region" description="Helical" evidence="6">
    <location>
        <begin position="388"/>
        <end position="407"/>
    </location>
</feature>
<reference evidence="8" key="1">
    <citation type="journal article" date="2021" name="Microbiology">
        <title>Metagenomic Analysis of the Microbial Community in the Underground Coal Fire Area (Kemerovo Region, Russia) Revealed Predominance of Thermophilic Members of the Phyla Deinococcus-thermus, Aquificae, and Firmicutes.</title>
        <authorList>
            <person name="Kadnikov V."/>
            <person name="Mardanov A.V."/>
            <person name="Beletsky A.V."/>
            <person name="Karnachuk O.V."/>
            <person name="Ravin N.V."/>
        </authorList>
    </citation>
    <scope>NUCLEOTIDE SEQUENCE</scope>
    <source>
        <strain evidence="8">RBS10-49</strain>
    </source>
</reference>
<evidence type="ECO:0000256" key="3">
    <source>
        <dbReference type="ARBA" id="ARBA00022692"/>
    </source>
</evidence>
<evidence type="ECO:0000313" key="9">
    <source>
        <dbReference type="Proteomes" id="UP000748108"/>
    </source>
</evidence>
<dbReference type="InterPro" id="IPR001248">
    <property type="entry name" value="Pur-cyt_permease"/>
</dbReference>
<dbReference type="GO" id="GO:0015209">
    <property type="term" value="F:cytosine transmembrane transporter activity"/>
    <property type="evidence" value="ECO:0007669"/>
    <property type="project" value="InterPro"/>
</dbReference>
<evidence type="ECO:0000313" key="7">
    <source>
        <dbReference type="EMBL" id="MBT9281683.1"/>
    </source>
</evidence>
<keyword evidence="3 6" id="KW-0812">Transmembrane</keyword>
<sequence>MQSVPSAPQPEIGREVGRDDYALTRVPEAARYSWWSVAVQRFGQLSALSQFLLGATLGFGMTFWEAFWALTLGAVILEIVSILTGIAGQREGLSTTVLGRWTGFGRYGSAIIGLVVAVSLIGWFGVQNAVFAQGIHSLIGGLPVWAWSIITGMAVTLIVIYGFLSMAWTAYITVPAFLLLAGASILSALREHSLAELIASPPPGEPLSLAAGTTLVAGGFIVGAVITPDMTRFNRSPWDVVKQTVVGITLGEYLIGLIGVLLAHAVKSADIIHIVTSTSGVIGTLILITATLKINDWNLYSSSLGIVNILDTVWNKKVNRGLITVVVGVLGTALSALGILDRFVGFLTLLGVTIPPLAGIMIVDYFFLRRYRAELEASRARGVLPRRVEAWNPIMLITWIAASIIGYKVGRGIPALNALIVSGLLYYLLMKLWSAFTSGSQHFREVES</sequence>
<keyword evidence="4 6" id="KW-1133">Transmembrane helix</keyword>
<evidence type="ECO:0000256" key="6">
    <source>
        <dbReference type="SAM" id="Phobius"/>
    </source>
</evidence>
<dbReference type="InterPro" id="IPR030191">
    <property type="entry name" value="CodB"/>
</dbReference>
<protein>
    <submittedName>
        <fullName evidence="8">Cytosine permease</fullName>
    </submittedName>
</protein>
<feature type="transmembrane region" description="Helical" evidence="6">
    <location>
        <begin position="271"/>
        <end position="292"/>
    </location>
</feature>
<evidence type="ECO:0000313" key="8">
    <source>
        <dbReference type="EMBL" id="MBT9283537.1"/>
    </source>
</evidence>
<name>A0A947G984_HYDSH</name>
<feature type="transmembrane region" description="Helical" evidence="6">
    <location>
        <begin position="66"/>
        <end position="86"/>
    </location>
</feature>
<dbReference type="PANTHER" id="PTHR30569">
    <property type="entry name" value="CYTOSINE TRANSPORTER CODB"/>
    <property type="match status" value="1"/>
</dbReference>
<comment type="similarity">
    <text evidence="2">Belongs to the purine-cytosine permease (2.A.39) family.</text>
</comment>
<evidence type="ECO:0000256" key="1">
    <source>
        <dbReference type="ARBA" id="ARBA00004141"/>
    </source>
</evidence>
<feature type="transmembrane region" description="Helical" evidence="6">
    <location>
        <begin position="346"/>
        <end position="367"/>
    </location>
</feature>
<keyword evidence="5 6" id="KW-0472">Membrane</keyword>
<evidence type="ECO:0000256" key="2">
    <source>
        <dbReference type="ARBA" id="ARBA00008974"/>
    </source>
</evidence>
<feature type="transmembrane region" description="Helical" evidence="6">
    <location>
        <begin position="209"/>
        <end position="228"/>
    </location>
</feature>
<feature type="transmembrane region" description="Helical" evidence="6">
    <location>
        <begin position="413"/>
        <end position="429"/>
    </location>
</feature>
<organism evidence="8 9">
    <name type="scientific">Hydrogenibacillus schlegelii</name>
    <name type="common">Bacillus schlegelii</name>
    <dbReference type="NCBI Taxonomy" id="1484"/>
    <lineage>
        <taxon>Bacteria</taxon>
        <taxon>Bacillati</taxon>
        <taxon>Bacillota</taxon>
        <taxon>Bacilli</taxon>
        <taxon>Bacillales</taxon>
        <taxon>Bacillales Family X. Incertae Sedis</taxon>
        <taxon>Hydrogenibacillus</taxon>
    </lineage>
</organism>
<feature type="transmembrane region" description="Helical" evidence="6">
    <location>
        <begin position="144"/>
        <end position="164"/>
    </location>
</feature>
<comment type="caution">
    <text evidence="8">The sequence shown here is derived from an EMBL/GenBank/DDBJ whole genome shotgun (WGS) entry which is preliminary data.</text>
</comment>
<dbReference type="EMBL" id="JAHHQF010000110">
    <property type="protein sequence ID" value="MBT9283537.1"/>
    <property type="molecule type" value="Genomic_DNA"/>
</dbReference>